<feature type="compositionally biased region" description="Low complexity" evidence="2">
    <location>
        <begin position="345"/>
        <end position="356"/>
    </location>
</feature>
<keyword evidence="3" id="KW-1185">Reference proteome</keyword>
<accession>A0A915LV77</accession>
<dbReference type="Proteomes" id="UP000887561">
    <property type="component" value="Unplaced"/>
</dbReference>
<dbReference type="SUPFAM" id="SSF81301">
    <property type="entry name" value="Nucleotidyltransferase"/>
    <property type="match status" value="1"/>
</dbReference>
<feature type="compositionally biased region" description="Basic residues" evidence="2">
    <location>
        <begin position="268"/>
        <end position="278"/>
    </location>
</feature>
<protein>
    <submittedName>
        <fullName evidence="4">Uncharacterized protein</fullName>
    </submittedName>
</protein>
<dbReference type="AlphaFoldDB" id="A0A915LV77"/>
<feature type="region of interest" description="Disordered" evidence="2">
    <location>
        <begin position="332"/>
        <end position="378"/>
    </location>
</feature>
<feature type="compositionally biased region" description="Basic residues" evidence="2">
    <location>
        <begin position="357"/>
        <end position="370"/>
    </location>
</feature>
<evidence type="ECO:0000256" key="2">
    <source>
        <dbReference type="SAM" id="MobiDB-lite"/>
    </source>
</evidence>
<dbReference type="GO" id="GO:1990817">
    <property type="term" value="F:poly(A) RNA polymerase activity"/>
    <property type="evidence" value="ECO:0007669"/>
    <property type="project" value="TreeGrafter"/>
</dbReference>
<dbReference type="PANTHER" id="PTHR10682:SF10">
    <property type="entry name" value="POLYNUCLEOTIDE ADENYLYLTRANSFERASE"/>
    <property type="match status" value="1"/>
</dbReference>
<dbReference type="Gene3D" id="3.30.70.590">
    <property type="entry name" value="Poly(A) polymerase predicted RNA binding domain"/>
    <property type="match status" value="1"/>
</dbReference>
<name>A0A915LV77_MELJA</name>
<dbReference type="Gene3D" id="1.10.1410.10">
    <property type="match status" value="1"/>
</dbReference>
<feature type="region of interest" description="Disordered" evidence="2">
    <location>
        <begin position="268"/>
        <end position="308"/>
    </location>
</feature>
<dbReference type="Gene3D" id="3.30.460.10">
    <property type="entry name" value="Beta Polymerase, domain 2"/>
    <property type="match status" value="1"/>
</dbReference>
<sequence>MEENYRWYLYKELIGLNYEIINDDLENGENEEIETRSNAEDINLEIRLAKSLLFKKLVTYEDRQSITMKDLNEKDELKERIKQFREILREEHVRYLSDKIEKDPELKKRLTNELGHKIRISLILNDEKEYRKFCDKFGLIDYKIYRSKEQLAKHYQASIGTGNINNMIKGKNQLAAHLFVWYTWMDNKIHEKCCNKRGKNQTWEMKLVGESRIYDDLFIFIPQDAISEILELIKKEMPIATDKNDKKWKNILNDKMWDKKDEITTKKTKINKKGKKKEAKTIVEVNNQDDDNREDNSNKLIESDQKDCELDNLQNEKGKLDRMPKNQILELKNNQDLEESEESEQSQISENNSQNIKKSKRNLQKRINQKARKENKTKNDSLVLKENLETFVEKRDLIKLYDEFIKAPSDELRKQLNIAVYIYEISNRFKWLEDLKNEWSSIYEAMFLLKGENKENKALNKLMEKLNKFKESVLSLNLIENLNEFEIELHKLLKELIYVVEGIWDGRHNGRVDLEEIKIVRKQLNYSMLVESADQDYDELNDEYYSIWEGIEREHKNKIVCILFAKELIMEQDKIIEDVNKFLSDWKMIKNQRFIVGGSYMFGIDTVGADVDLMIVLHENDFDGMLKFIGNERSICKEKKCPDQSLYCILCKLDNVKNVQKVNTRIPLIELNYSNIDFDIVLILLPSEIPNTPNWIEKVLENEKNLAIGDRKILPLASYKANEFILEKIPKEDLRAKNFRFAIIAMKIWAKKPGWTPIRERVDRSDFYNKLINIESKEWLVLNANRLTKHMELVIPIISCSYPEQSVGFNINNSTKQIIMETMTLGLKQLRDVYNAGQKRKAIKGFWEKWLSGIDFKLNYEHFIIIECAAFNKNVGDKFCNNVESRLRIQLITTIEEEPQLINYSHIGYSWTTQECKRKNAK</sequence>
<dbReference type="PANTHER" id="PTHR10682">
    <property type="entry name" value="POLY A POLYMERASE"/>
    <property type="match status" value="1"/>
</dbReference>
<feature type="coiled-coil region" evidence="1">
    <location>
        <begin position="452"/>
        <end position="495"/>
    </location>
</feature>
<dbReference type="GO" id="GO:0005634">
    <property type="term" value="C:nucleus"/>
    <property type="evidence" value="ECO:0007669"/>
    <property type="project" value="TreeGrafter"/>
</dbReference>
<dbReference type="WBParaSite" id="scaffold1750_cov241.g3557">
    <property type="protein sequence ID" value="scaffold1750_cov241.g3557"/>
    <property type="gene ID" value="scaffold1750_cov241.g3557"/>
</dbReference>
<organism evidence="3 4">
    <name type="scientific">Meloidogyne javanica</name>
    <name type="common">Root-knot nematode worm</name>
    <dbReference type="NCBI Taxonomy" id="6303"/>
    <lineage>
        <taxon>Eukaryota</taxon>
        <taxon>Metazoa</taxon>
        <taxon>Ecdysozoa</taxon>
        <taxon>Nematoda</taxon>
        <taxon>Chromadorea</taxon>
        <taxon>Rhabditida</taxon>
        <taxon>Tylenchina</taxon>
        <taxon>Tylenchomorpha</taxon>
        <taxon>Tylenchoidea</taxon>
        <taxon>Meloidogynidae</taxon>
        <taxon>Meloidogyninae</taxon>
        <taxon>Meloidogyne</taxon>
        <taxon>Meloidogyne incognita group</taxon>
    </lineage>
</organism>
<evidence type="ECO:0000313" key="3">
    <source>
        <dbReference type="Proteomes" id="UP000887561"/>
    </source>
</evidence>
<proteinExistence type="predicted"/>
<keyword evidence="1" id="KW-0175">Coiled coil</keyword>
<evidence type="ECO:0000313" key="4">
    <source>
        <dbReference type="WBParaSite" id="scaffold1750_cov241.g3557"/>
    </source>
</evidence>
<reference evidence="4" key="1">
    <citation type="submission" date="2022-11" db="UniProtKB">
        <authorList>
            <consortium name="WormBaseParasite"/>
        </authorList>
    </citation>
    <scope>IDENTIFICATION</scope>
</reference>
<feature type="compositionally biased region" description="Basic and acidic residues" evidence="2">
    <location>
        <begin position="294"/>
        <end position="308"/>
    </location>
</feature>
<evidence type="ECO:0000256" key="1">
    <source>
        <dbReference type="SAM" id="Coils"/>
    </source>
</evidence>
<dbReference type="InterPro" id="IPR043519">
    <property type="entry name" value="NT_sf"/>
</dbReference>